<reference evidence="1 2" key="1">
    <citation type="submission" date="2024-10" db="EMBL/GenBank/DDBJ databases">
        <authorList>
            <person name="Yang X.-N."/>
        </authorList>
    </citation>
    <scope>NUCLEOTIDE SEQUENCE [LARGE SCALE GENOMIC DNA]</scope>
    <source>
        <strain evidence="1 2">CAU 1059</strain>
    </source>
</reference>
<proteinExistence type="predicted"/>
<dbReference type="Proteomes" id="UP001607157">
    <property type="component" value="Unassembled WGS sequence"/>
</dbReference>
<evidence type="ECO:0000313" key="1">
    <source>
        <dbReference type="EMBL" id="MFH0255114.1"/>
    </source>
</evidence>
<gene>
    <name evidence="1" type="ORF">ACGRVM_14505</name>
</gene>
<sequence>MRITFFPSRGDAPMSLSRLGGSLVIDGQEIALDSYVAGAHERIIGQPELVDGEWHVDLVLPHGANAGDAALFPERLTLDGDGPVALPPFDADEAVFSI</sequence>
<protein>
    <submittedName>
        <fullName evidence="1">Uncharacterized protein</fullName>
    </submittedName>
</protein>
<dbReference type="RefSeq" id="WP_377172520.1">
    <property type="nucleotide sequence ID" value="NZ_JBHTJC010000004.1"/>
</dbReference>
<accession>A0ABW7IAA0</accession>
<comment type="caution">
    <text evidence="1">The sequence shown here is derived from an EMBL/GenBank/DDBJ whole genome shotgun (WGS) entry which is preliminary data.</text>
</comment>
<dbReference type="EMBL" id="JBIHMM010000004">
    <property type="protein sequence ID" value="MFH0255114.1"/>
    <property type="molecule type" value="Genomic_DNA"/>
</dbReference>
<keyword evidence="2" id="KW-1185">Reference proteome</keyword>
<organism evidence="1 2">
    <name type="scientific">Roseovarius aquimarinus</name>
    <dbReference type="NCBI Taxonomy" id="1229156"/>
    <lineage>
        <taxon>Bacteria</taxon>
        <taxon>Pseudomonadati</taxon>
        <taxon>Pseudomonadota</taxon>
        <taxon>Alphaproteobacteria</taxon>
        <taxon>Rhodobacterales</taxon>
        <taxon>Roseobacteraceae</taxon>
        <taxon>Roseovarius</taxon>
    </lineage>
</organism>
<name>A0ABW7IAA0_9RHOB</name>
<evidence type="ECO:0000313" key="2">
    <source>
        <dbReference type="Proteomes" id="UP001607157"/>
    </source>
</evidence>